<reference evidence="1 2" key="1">
    <citation type="submission" date="2020-08" db="EMBL/GenBank/DDBJ databases">
        <title>Sequencing the genomes of 1000 actinobacteria strains.</title>
        <authorList>
            <person name="Klenk H.-P."/>
        </authorList>
    </citation>
    <scope>NUCLEOTIDE SEQUENCE [LARGE SCALE GENOMIC DNA]</scope>
    <source>
        <strain evidence="1 2">DSM 43023</strain>
    </source>
</reference>
<proteinExistence type="predicted"/>
<accession>A0A7W7S4W7</accession>
<name>A0A7W7S4W7_9ACTN</name>
<organism evidence="1 2">
    <name type="scientific">Streptosporangium album</name>
    <dbReference type="NCBI Taxonomy" id="47479"/>
    <lineage>
        <taxon>Bacteria</taxon>
        <taxon>Bacillati</taxon>
        <taxon>Actinomycetota</taxon>
        <taxon>Actinomycetes</taxon>
        <taxon>Streptosporangiales</taxon>
        <taxon>Streptosporangiaceae</taxon>
        <taxon>Streptosporangium</taxon>
    </lineage>
</organism>
<dbReference type="InterPro" id="IPR018735">
    <property type="entry name" value="DUF2277"/>
</dbReference>
<dbReference type="Proteomes" id="UP000534286">
    <property type="component" value="Unassembled WGS sequence"/>
</dbReference>
<evidence type="ECO:0000313" key="1">
    <source>
        <dbReference type="EMBL" id="MBB4943945.1"/>
    </source>
</evidence>
<evidence type="ECO:0008006" key="3">
    <source>
        <dbReference type="Google" id="ProtNLM"/>
    </source>
</evidence>
<dbReference type="Pfam" id="PF10041">
    <property type="entry name" value="DUF2277"/>
    <property type="match status" value="1"/>
</dbReference>
<keyword evidence="2" id="KW-1185">Reference proteome</keyword>
<dbReference type="EMBL" id="JACHJU010000006">
    <property type="protein sequence ID" value="MBB4943945.1"/>
    <property type="molecule type" value="Genomic_DNA"/>
</dbReference>
<protein>
    <recommendedName>
        <fullName evidence="3">DUF2277 domain-containing protein</fullName>
    </recommendedName>
</protein>
<dbReference type="AlphaFoldDB" id="A0A7W7S4W7"/>
<comment type="caution">
    <text evidence="1">The sequence shown here is derived from an EMBL/GenBank/DDBJ whole genome shotgun (WGS) entry which is preliminary data.</text>
</comment>
<gene>
    <name evidence="1" type="ORF">FHR32_008346</name>
</gene>
<evidence type="ECO:0000313" key="2">
    <source>
        <dbReference type="Proteomes" id="UP000534286"/>
    </source>
</evidence>
<sequence length="58" mass="6396">MTDEDVRAAALQYVRKLSGFRSPSARNAEAFDRAVDAVAAATQVLLRDLHVPQTSRRP</sequence>